<dbReference type="Pfam" id="PF14375">
    <property type="entry name" value="Cys_rich_CWC"/>
    <property type="match status" value="1"/>
</dbReference>
<dbReference type="RefSeq" id="WP_379951952.1">
    <property type="nucleotide sequence ID" value="NZ_JBHMAF010000196.1"/>
</dbReference>
<name>A0ABV5WML4_9BACI</name>
<comment type="caution">
    <text evidence="1">The sequence shown here is derived from an EMBL/GenBank/DDBJ whole genome shotgun (WGS) entry which is preliminary data.</text>
</comment>
<protein>
    <submittedName>
        <fullName evidence="1">Cysteine-rich CWC family protein</fullName>
    </submittedName>
</protein>
<keyword evidence="2" id="KW-1185">Reference proteome</keyword>
<dbReference type="InterPro" id="IPR032720">
    <property type="entry name" value="Cys_rich_CWC"/>
</dbReference>
<reference evidence="1 2" key="1">
    <citation type="submission" date="2024-09" db="EMBL/GenBank/DDBJ databases">
        <authorList>
            <person name="Sun Q."/>
            <person name="Mori K."/>
        </authorList>
    </citation>
    <scope>NUCLEOTIDE SEQUENCE [LARGE SCALE GENOMIC DNA]</scope>
    <source>
        <strain evidence="1 2">JCM 11201</strain>
    </source>
</reference>
<organism evidence="1 2">
    <name type="scientific">Ectobacillus funiculus</name>
    <dbReference type="NCBI Taxonomy" id="137993"/>
    <lineage>
        <taxon>Bacteria</taxon>
        <taxon>Bacillati</taxon>
        <taxon>Bacillota</taxon>
        <taxon>Bacilli</taxon>
        <taxon>Bacillales</taxon>
        <taxon>Bacillaceae</taxon>
        <taxon>Ectobacillus</taxon>
    </lineage>
</organism>
<evidence type="ECO:0000313" key="1">
    <source>
        <dbReference type="EMBL" id="MFB9761866.1"/>
    </source>
</evidence>
<evidence type="ECO:0000313" key="2">
    <source>
        <dbReference type="Proteomes" id="UP001589609"/>
    </source>
</evidence>
<accession>A0ABV5WML4</accession>
<sequence length="63" mass="7117">MNNEIQKSFECPICSKSNNCGGHSCWCSKEVFPSGIFDLVPANQLRKSCICKECLDRFKEGQQ</sequence>
<dbReference type="Proteomes" id="UP001589609">
    <property type="component" value="Unassembled WGS sequence"/>
</dbReference>
<gene>
    <name evidence="1" type="ORF">ACFFMS_26925</name>
</gene>
<dbReference type="EMBL" id="JBHMAF010000196">
    <property type="protein sequence ID" value="MFB9761866.1"/>
    <property type="molecule type" value="Genomic_DNA"/>
</dbReference>
<proteinExistence type="predicted"/>